<feature type="transmembrane region" description="Helical" evidence="9">
    <location>
        <begin position="12"/>
        <end position="38"/>
    </location>
</feature>
<dbReference type="AlphaFoldDB" id="A0A921AVW8"/>
<reference evidence="11" key="1">
    <citation type="journal article" date="2021" name="PeerJ">
        <title>Extensive microbial diversity within the chicken gut microbiome revealed by metagenomics and culture.</title>
        <authorList>
            <person name="Gilroy R."/>
            <person name="Ravi A."/>
            <person name="Getino M."/>
            <person name="Pursley I."/>
            <person name="Horton D.L."/>
            <person name="Alikhan N.F."/>
            <person name="Baker D."/>
            <person name="Gharbi K."/>
            <person name="Hall N."/>
            <person name="Watson M."/>
            <person name="Adriaenssens E.M."/>
            <person name="Foster-Nyarko E."/>
            <person name="Jarju S."/>
            <person name="Secka A."/>
            <person name="Antonio M."/>
            <person name="Oren A."/>
            <person name="Chaudhuri R.R."/>
            <person name="La Ragione R."/>
            <person name="Hildebrand F."/>
            <person name="Pallen M.J."/>
        </authorList>
    </citation>
    <scope>NUCLEOTIDE SEQUENCE</scope>
    <source>
        <strain evidence="11">ChiGjej2B2-19336</strain>
    </source>
</reference>
<keyword evidence="5 9" id="KW-0812">Transmembrane</keyword>
<evidence type="ECO:0000256" key="1">
    <source>
        <dbReference type="ARBA" id="ARBA00004429"/>
    </source>
</evidence>
<keyword evidence="3" id="KW-1003">Cell membrane</keyword>
<keyword evidence="7 9" id="KW-0472">Membrane</keyword>
<organism evidence="11 12">
    <name type="scientific">Mailhella massiliensis</name>
    <dbReference type="NCBI Taxonomy" id="1903261"/>
    <lineage>
        <taxon>Bacteria</taxon>
        <taxon>Pseudomonadati</taxon>
        <taxon>Thermodesulfobacteriota</taxon>
        <taxon>Desulfovibrionia</taxon>
        <taxon>Desulfovibrionales</taxon>
        <taxon>Desulfovibrionaceae</taxon>
        <taxon>Mailhella</taxon>
    </lineage>
</organism>
<feature type="transmembrane region" description="Helical" evidence="9">
    <location>
        <begin position="44"/>
        <end position="66"/>
    </location>
</feature>
<evidence type="ECO:0000256" key="8">
    <source>
        <dbReference type="ARBA" id="ARBA00038436"/>
    </source>
</evidence>
<comment type="caution">
    <text evidence="11">The sequence shown here is derived from an EMBL/GenBank/DDBJ whole genome shotgun (WGS) entry which is preliminary data.</text>
</comment>
<keyword evidence="2" id="KW-0813">Transport</keyword>
<keyword evidence="6 9" id="KW-1133">Transmembrane helix</keyword>
<evidence type="ECO:0000256" key="6">
    <source>
        <dbReference type="ARBA" id="ARBA00022989"/>
    </source>
</evidence>
<sequence>MFQKLFHGLVNILLWIGAFTLAFAMVITTADVIMRYFFHSPIQGVYEIIELSMGVLSPIAILYCSYKDGHVSVDLVYNLLSRRLKKVTLLFSLLCSCGVFILLGTQSIPLIVEVMESNLSTPTLGLPMWPAAAVICLSFMLVIPISLCELVAAFHSHEEDKS</sequence>
<dbReference type="Proteomes" id="UP000698963">
    <property type="component" value="Unassembled WGS sequence"/>
</dbReference>
<dbReference type="InterPro" id="IPR007387">
    <property type="entry name" value="TRAP_DctQ"/>
</dbReference>
<comment type="similarity">
    <text evidence="8">Belongs to the TRAP transporter small permease family.</text>
</comment>
<dbReference type="InterPro" id="IPR055348">
    <property type="entry name" value="DctQ"/>
</dbReference>
<evidence type="ECO:0000313" key="11">
    <source>
        <dbReference type="EMBL" id="HJD96880.1"/>
    </source>
</evidence>
<evidence type="ECO:0000313" key="12">
    <source>
        <dbReference type="Proteomes" id="UP000698963"/>
    </source>
</evidence>
<proteinExistence type="inferred from homology"/>
<evidence type="ECO:0000256" key="4">
    <source>
        <dbReference type="ARBA" id="ARBA00022519"/>
    </source>
</evidence>
<protein>
    <submittedName>
        <fullName evidence="11">TRAP transporter small permease</fullName>
    </submittedName>
</protein>
<dbReference type="EMBL" id="DYZA01000080">
    <property type="protein sequence ID" value="HJD96880.1"/>
    <property type="molecule type" value="Genomic_DNA"/>
</dbReference>
<evidence type="ECO:0000256" key="3">
    <source>
        <dbReference type="ARBA" id="ARBA00022475"/>
    </source>
</evidence>
<reference evidence="11" key="2">
    <citation type="submission" date="2021-09" db="EMBL/GenBank/DDBJ databases">
        <authorList>
            <person name="Gilroy R."/>
        </authorList>
    </citation>
    <scope>NUCLEOTIDE SEQUENCE</scope>
    <source>
        <strain evidence="11">ChiGjej2B2-19336</strain>
    </source>
</reference>
<feature type="transmembrane region" description="Helical" evidence="9">
    <location>
        <begin position="87"/>
        <end position="108"/>
    </location>
</feature>
<feature type="transmembrane region" description="Helical" evidence="9">
    <location>
        <begin position="128"/>
        <end position="154"/>
    </location>
</feature>
<accession>A0A921AVW8</accession>
<dbReference type="RefSeq" id="WP_304121486.1">
    <property type="nucleotide sequence ID" value="NZ_DYZA01000080.1"/>
</dbReference>
<evidence type="ECO:0000259" key="10">
    <source>
        <dbReference type="Pfam" id="PF04290"/>
    </source>
</evidence>
<dbReference type="PANTHER" id="PTHR35011">
    <property type="entry name" value="2,3-DIKETO-L-GULONATE TRAP TRANSPORTER SMALL PERMEASE PROTEIN YIAM"/>
    <property type="match status" value="1"/>
</dbReference>
<evidence type="ECO:0000256" key="5">
    <source>
        <dbReference type="ARBA" id="ARBA00022692"/>
    </source>
</evidence>
<evidence type="ECO:0000256" key="7">
    <source>
        <dbReference type="ARBA" id="ARBA00023136"/>
    </source>
</evidence>
<dbReference type="Pfam" id="PF04290">
    <property type="entry name" value="DctQ"/>
    <property type="match status" value="1"/>
</dbReference>
<evidence type="ECO:0000256" key="9">
    <source>
        <dbReference type="SAM" id="Phobius"/>
    </source>
</evidence>
<name>A0A921AVW8_9BACT</name>
<comment type="subcellular location">
    <subcellularLocation>
        <location evidence="1">Cell inner membrane</location>
        <topology evidence="1">Multi-pass membrane protein</topology>
    </subcellularLocation>
</comment>
<evidence type="ECO:0000256" key="2">
    <source>
        <dbReference type="ARBA" id="ARBA00022448"/>
    </source>
</evidence>
<keyword evidence="4" id="KW-0997">Cell inner membrane</keyword>
<dbReference type="GO" id="GO:0005886">
    <property type="term" value="C:plasma membrane"/>
    <property type="evidence" value="ECO:0007669"/>
    <property type="project" value="UniProtKB-SubCell"/>
</dbReference>
<feature type="domain" description="Tripartite ATP-independent periplasmic transporters DctQ component" evidence="10">
    <location>
        <begin position="25"/>
        <end position="153"/>
    </location>
</feature>
<gene>
    <name evidence="11" type="ORF">K8W16_04455</name>
</gene>